<evidence type="ECO:0000256" key="3">
    <source>
        <dbReference type="ARBA" id="ARBA00023163"/>
    </source>
</evidence>
<evidence type="ECO:0000313" key="6">
    <source>
        <dbReference type="Proteomes" id="UP001186104"/>
    </source>
</evidence>
<keyword evidence="6" id="KW-1185">Reference proteome</keyword>
<dbReference type="InterPro" id="IPR018060">
    <property type="entry name" value="HTH_AraC"/>
</dbReference>
<dbReference type="EMBL" id="JAWLKF010000022">
    <property type="protein sequence ID" value="MDV6305560.1"/>
    <property type="molecule type" value="Genomic_DNA"/>
</dbReference>
<dbReference type="PANTHER" id="PTHR46796">
    <property type="entry name" value="HTH-TYPE TRANSCRIPTIONAL ACTIVATOR RHAS-RELATED"/>
    <property type="match status" value="1"/>
</dbReference>
<dbReference type="InterPro" id="IPR009057">
    <property type="entry name" value="Homeodomain-like_sf"/>
</dbReference>
<dbReference type="Gene3D" id="1.10.10.60">
    <property type="entry name" value="Homeodomain-like"/>
    <property type="match status" value="1"/>
</dbReference>
<dbReference type="SUPFAM" id="SSF46689">
    <property type="entry name" value="Homeodomain-like"/>
    <property type="match status" value="1"/>
</dbReference>
<name>A0ABU4D7A8_9NOCA</name>
<keyword evidence="3" id="KW-0804">Transcription</keyword>
<protein>
    <submittedName>
        <fullName evidence="5">Helix-turn-helix transcriptional regulator</fullName>
    </submittedName>
</protein>
<dbReference type="Pfam" id="PF20240">
    <property type="entry name" value="DUF6597"/>
    <property type="match status" value="1"/>
</dbReference>
<dbReference type="Pfam" id="PF12833">
    <property type="entry name" value="HTH_18"/>
    <property type="match status" value="1"/>
</dbReference>
<keyword evidence="1" id="KW-0805">Transcription regulation</keyword>
<gene>
    <name evidence="5" type="ORF">R3P93_23585</name>
</gene>
<dbReference type="SMART" id="SM00342">
    <property type="entry name" value="HTH_ARAC"/>
    <property type="match status" value="1"/>
</dbReference>
<proteinExistence type="predicted"/>
<dbReference type="InterPro" id="IPR050204">
    <property type="entry name" value="AraC_XylS_family_regulators"/>
</dbReference>
<reference evidence="5 6" key="1">
    <citation type="submission" date="2023-10" db="EMBL/GenBank/DDBJ databases">
        <title>Development of a sustainable strategy for remediation of hydrocarbon-contaminated territories based on the waste exchange concept.</title>
        <authorList>
            <person name="Krivoruchko A."/>
        </authorList>
    </citation>
    <scope>NUCLEOTIDE SEQUENCE [LARGE SCALE GENOMIC DNA]</scope>
    <source>
        <strain evidence="5 6">IEGM 1327</strain>
    </source>
</reference>
<dbReference type="PANTHER" id="PTHR46796:SF15">
    <property type="entry name" value="BLL1074 PROTEIN"/>
    <property type="match status" value="1"/>
</dbReference>
<evidence type="ECO:0000259" key="4">
    <source>
        <dbReference type="PROSITE" id="PS01124"/>
    </source>
</evidence>
<organism evidence="5 6">
    <name type="scientific">Rhodococcus cerastii</name>
    <dbReference type="NCBI Taxonomy" id="908616"/>
    <lineage>
        <taxon>Bacteria</taxon>
        <taxon>Bacillati</taxon>
        <taxon>Actinomycetota</taxon>
        <taxon>Actinomycetes</taxon>
        <taxon>Mycobacteriales</taxon>
        <taxon>Nocardiaceae</taxon>
        <taxon>Rhodococcus</taxon>
    </lineage>
</organism>
<dbReference type="RefSeq" id="WP_317534280.1">
    <property type="nucleotide sequence ID" value="NZ_JAWLKF010000022.1"/>
</dbReference>
<evidence type="ECO:0000256" key="1">
    <source>
        <dbReference type="ARBA" id="ARBA00023015"/>
    </source>
</evidence>
<accession>A0ABU4D7A8</accession>
<dbReference type="InterPro" id="IPR046532">
    <property type="entry name" value="DUF6597"/>
</dbReference>
<sequence length="282" mass="30670">MEERQVASKPIDVHERSGVMAPSLLRRFDATWHEPAAEVRDVVDAYWSVRWELAADETIEQRVLEFPAVTISVETGAVPAPFMLTNVQRRAWSRTIEGRGFVFAVRLRPAGLAVVSSLDPTRLPATQPITRELDDRLFGMLGTVSGQDSAADHALRADSVITEMLAKRALTPEHRLANAAVDALAQGAGRESGQSVAEMLGVSERAVQRALRSTLGMGPKAVARRVRLQEVLQRLSLPDADAAHIAADLGYVDQAHLINDFRGVAGITPGAYLRELAALARD</sequence>
<dbReference type="PROSITE" id="PS01124">
    <property type="entry name" value="HTH_ARAC_FAMILY_2"/>
    <property type="match status" value="1"/>
</dbReference>
<feature type="domain" description="HTH araC/xylS-type" evidence="4">
    <location>
        <begin position="174"/>
        <end position="275"/>
    </location>
</feature>
<evidence type="ECO:0000313" key="5">
    <source>
        <dbReference type="EMBL" id="MDV6305560.1"/>
    </source>
</evidence>
<dbReference type="Proteomes" id="UP001186104">
    <property type="component" value="Unassembled WGS sequence"/>
</dbReference>
<evidence type="ECO:0000256" key="2">
    <source>
        <dbReference type="ARBA" id="ARBA00023125"/>
    </source>
</evidence>
<comment type="caution">
    <text evidence="5">The sequence shown here is derived from an EMBL/GenBank/DDBJ whole genome shotgun (WGS) entry which is preliminary data.</text>
</comment>
<keyword evidence="2" id="KW-0238">DNA-binding</keyword>